<dbReference type="Gene3D" id="3.40.50.1820">
    <property type="entry name" value="alpha/beta hydrolase"/>
    <property type="match status" value="1"/>
</dbReference>
<proteinExistence type="predicted"/>
<dbReference type="InterPro" id="IPR050471">
    <property type="entry name" value="AB_hydrolase"/>
</dbReference>
<dbReference type="GO" id="GO:0004806">
    <property type="term" value="F:triacylglycerol lipase activity"/>
    <property type="evidence" value="ECO:0007669"/>
    <property type="project" value="TreeGrafter"/>
</dbReference>
<gene>
    <name evidence="2" type="ORF">H2LOC_007415</name>
</gene>
<sequence length="256" mass="27907">MEEFLSNGVAISYLDFKPLVADKDEPIVLVHGFASTHAVNWLFTQWVKTLTEDGRRVVLFDNRGHGRSQKLYDPAAYGLDAMAGDLDGLMDHLKIERADIMGYSLGARIATVFALERPERVRSLTLGGVGLSLIAPNTLPEGLAEAMEIERIEDIEDPGLKIFRGFAESTRSDLKALAACARGAAGQGIDPAALAHIEAPVLVCVGTRDDVAGDPHPLAKLFRDVRIVDIPGRDHNRAVGDRIYKQAVLDFLAQRP</sequence>
<keyword evidence="2" id="KW-0378">Hydrolase</keyword>
<dbReference type="AlphaFoldDB" id="A0A6B8KG69"/>
<dbReference type="RefSeq" id="WP_136495818.1">
    <property type="nucleotide sequence ID" value="NZ_CP046052.1"/>
</dbReference>
<feature type="domain" description="AB hydrolase-1" evidence="1">
    <location>
        <begin position="26"/>
        <end position="134"/>
    </location>
</feature>
<evidence type="ECO:0000259" key="1">
    <source>
        <dbReference type="Pfam" id="PF00561"/>
    </source>
</evidence>
<dbReference type="Pfam" id="PF00561">
    <property type="entry name" value="Abhydrolase_1"/>
    <property type="match status" value="1"/>
</dbReference>
<dbReference type="OrthoDB" id="9804723at2"/>
<evidence type="ECO:0000313" key="3">
    <source>
        <dbReference type="Proteomes" id="UP000309061"/>
    </source>
</evidence>
<accession>A0A6B8KG69</accession>
<dbReference type="PRINTS" id="PR00111">
    <property type="entry name" value="ABHYDROLASE"/>
</dbReference>
<reference evidence="2 3" key="1">
    <citation type="submission" date="2019-11" db="EMBL/GenBank/DDBJ databases">
        <title>The genome sequence of Methylocystis heyeri.</title>
        <authorList>
            <person name="Oshkin I.Y."/>
            <person name="Miroshnikov K."/>
            <person name="Dedysh S.N."/>
        </authorList>
    </citation>
    <scope>NUCLEOTIDE SEQUENCE [LARGE SCALE GENOMIC DNA]</scope>
    <source>
        <strain evidence="2 3">H2</strain>
    </source>
</reference>
<dbReference type="InterPro" id="IPR029058">
    <property type="entry name" value="AB_hydrolase_fold"/>
</dbReference>
<dbReference type="GO" id="GO:0046503">
    <property type="term" value="P:glycerolipid catabolic process"/>
    <property type="evidence" value="ECO:0007669"/>
    <property type="project" value="TreeGrafter"/>
</dbReference>
<dbReference type="InterPro" id="IPR000073">
    <property type="entry name" value="AB_hydrolase_1"/>
</dbReference>
<dbReference type="EMBL" id="CP046052">
    <property type="protein sequence ID" value="QGM45538.1"/>
    <property type="molecule type" value="Genomic_DNA"/>
</dbReference>
<dbReference type="SUPFAM" id="SSF53474">
    <property type="entry name" value="alpha/beta-Hydrolases"/>
    <property type="match status" value="1"/>
</dbReference>
<dbReference type="KEGG" id="mhey:H2LOC_007415"/>
<dbReference type="PANTHER" id="PTHR43433">
    <property type="entry name" value="HYDROLASE, ALPHA/BETA FOLD FAMILY PROTEIN"/>
    <property type="match status" value="1"/>
</dbReference>
<dbReference type="Proteomes" id="UP000309061">
    <property type="component" value="Chromosome"/>
</dbReference>
<organism evidence="2 3">
    <name type="scientific">Methylocystis heyeri</name>
    <dbReference type="NCBI Taxonomy" id="391905"/>
    <lineage>
        <taxon>Bacteria</taxon>
        <taxon>Pseudomonadati</taxon>
        <taxon>Pseudomonadota</taxon>
        <taxon>Alphaproteobacteria</taxon>
        <taxon>Hyphomicrobiales</taxon>
        <taxon>Methylocystaceae</taxon>
        <taxon>Methylocystis</taxon>
    </lineage>
</organism>
<dbReference type="PANTHER" id="PTHR43433:SF5">
    <property type="entry name" value="AB HYDROLASE-1 DOMAIN-CONTAINING PROTEIN"/>
    <property type="match status" value="1"/>
</dbReference>
<name>A0A6B8KG69_9HYPH</name>
<protein>
    <submittedName>
        <fullName evidence="2">Alpha/beta fold hydrolase</fullName>
    </submittedName>
</protein>
<keyword evidence="3" id="KW-1185">Reference proteome</keyword>
<evidence type="ECO:0000313" key="2">
    <source>
        <dbReference type="EMBL" id="QGM45538.1"/>
    </source>
</evidence>